<comment type="caution">
    <text evidence="2">The sequence shown here is derived from an EMBL/GenBank/DDBJ whole genome shotgun (WGS) entry which is preliminary data.</text>
</comment>
<feature type="region of interest" description="Disordered" evidence="1">
    <location>
        <begin position="223"/>
        <end position="244"/>
    </location>
</feature>
<proteinExistence type="predicted"/>
<dbReference type="Proteomes" id="UP000238274">
    <property type="component" value="Unassembled WGS sequence"/>
</dbReference>
<keyword evidence="3" id="KW-1185">Reference proteome</keyword>
<dbReference type="OrthoDB" id="10618690at2759"/>
<reference evidence="2 3" key="1">
    <citation type="submission" date="2017-12" db="EMBL/GenBank/DDBJ databases">
        <title>Gene loss provides genomic basis for host adaptation in cereal stripe rust fungi.</title>
        <authorList>
            <person name="Xia C."/>
        </authorList>
    </citation>
    <scope>NUCLEOTIDE SEQUENCE [LARGE SCALE GENOMIC DNA]</scope>
    <source>
        <strain evidence="2 3">93TX-2</strain>
    </source>
</reference>
<evidence type="ECO:0000256" key="1">
    <source>
        <dbReference type="SAM" id="MobiDB-lite"/>
    </source>
</evidence>
<dbReference type="AlphaFoldDB" id="A0A2S4ULL6"/>
<evidence type="ECO:0000313" key="2">
    <source>
        <dbReference type="EMBL" id="POV98205.1"/>
    </source>
</evidence>
<reference evidence="3" key="3">
    <citation type="journal article" date="2018" name="Mol. Plant Microbe Interact.">
        <title>Genome sequence resources for the wheat stripe rust pathogen (Puccinia striiformis f. sp. tritici) and the barley stripe rust pathogen (Puccinia striiformis f. sp. hordei).</title>
        <authorList>
            <person name="Xia C."/>
            <person name="Wang M."/>
            <person name="Yin C."/>
            <person name="Cornejo O.E."/>
            <person name="Hulbert S.H."/>
            <person name="Chen X."/>
        </authorList>
    </citation>
    <scope>NUCLEOTIDE SEQUENCE [LARGE SCALE GENOMIC DNA]</scope>
    <source>
        <strain evidence="3">93TX-2</strain>
    </source>
</reference>
<accession>A0A2S4ULL6</accession>
<sequence>MTGPAGNHPTPALPANLPRMAVPESISGAAIRYKLGRPTLSESQTSRPILSLSLAAQGPSNLQAPLAPNTPELVTKTGLLAESNGSPNIRDHMVAKYLNQQLRLAAPPPQLNLFASHLPQIQVLFPAALLQPDHQFNQEELFQQFAPYPQAFPGQPLVFPGQPSLFPGQTPGFPRPLLPPMPSFPGQAWPGQAFPGQAFPGQLYKQAFPQQQNTNFAHEQLPDTVHHEPNQPNPAPIESSPTPSNHGAAIDDFIKFAQLGPSPTLVINGLSHLGITHWSLLQHILVEALINVGIPLAQAQAIMFTFRRNS</sequence>
<name>A0A2S4ULL6_9BASI</name>
<evidence type="ECO:0000313" key="3">
    <source>
        <dbReference type="Proteomes" id="UP000238274"/>
    </source>
</evidence>
<protein>
    <submittedName>
        <fullName evidence="2">Uncharacterized protein</fullName>
    </submittedName>
</protein>
<dbReference type="VEuPathDB" id="FungiDB:PSHT_14147"/>
<reference evidence="3" key="2">
    <citation type="journal article" date="2018" name="BMC Genomics">
        <title>Genomic insights into host adaptation between the wheat stripe rust pathogen (Puccinia striiformis f. sp. tritici) and the barley stripe rust pathogen (Puccinia striiformis f. sp. hordei).</title>
        <authorList>
            <person name="Xia C."/>
            <person name="Wang M."/>
            <person name="Yin C."/>
            <person name="Cornejo O.E."/>
            <person name="Hulbert S.H."/>
            <person name="Chen X."/>
        </authorList>
    </citation>
    <scope>NUCLEOTIDE SEQUENCE [LARGE SCALE GENOMIC DNA]</scope>
    <source>
        <strain evidence="3">93TX-2</strain>
    </source>
</reference>
<dbReference type="EMBL" id="PKSM01000306">
    <property type="protein sequence ID" value="POV98205.1"/>
    <property type="molecule type" value="Genomic_DNA"/>
</dbReference>
<organism evidence="2 3">
    <name type="scientific">Puccinia striiformis</name>
    <dbReference type="NCBI Taxonomy" id="27350"/>
    <lineage>
        <taxon>Eukaryota</taxon>
        <taxon>Fungi</taxon>
        <taxon>Dikarya</taxon>
        <taxon>Basidiomycota</taxon>
        <taxon>Pucciniomycotina</taxon>
        <taxon>Pucciniomycetes</taxon>
        <taxon>Pucciniales</taxon>
        <taxon>Pucciniaceae</taxon>
        <taxon>Puccinia</taxon>
    </lineage>
</organism>
<dbReference type="VEuPathDB" id="FungiDB:PSTT_14867"/>
<gene>
    <name evidence="2" type="ORF">PSHT_14147</name>
</gene>